<dbReference type="Pfam" id="PF01764">
    <property type="entry name" value="Lipase_3"/>
    <property type="match status" value="1"/>
</dbReference>
<accession>A0AAE0U1T7</accession>
<comment type="caution">
    <text evidence="5">The sequence shown here is derived from an EMBL/GenBank/DDBJ whole genome shotgun (WGS) entry which is preliminary data.</text>
</comment>
<dbReference type="GO" id="GO:0006629">
    <property type="term" value="P:lipid metabolic process"/>
    <property type="evidence" value="ECO:0007669"/>
    <property type="project" value="InterPro"/>
</dbReference>
<evidence type="ECO:0000256" key="3">
    <source>
        <dbReference type="ARBA" id="ARBA00048461"/>
    </source>
</evidence>
<dbReference type="EMBL" id="JAULSW010000003">
    <property type="protein sequence ID" value="KAK3387878.1"/>
    <property type="molecule type" value="Genomic_DNA"/>
</dbReference>
<feature type="domain" description="Fungal lipase-type" evidence="4">
    <location>
        <begin position="170"/>
        <end position="311"/>
    </location>
</feature>
<evidence type="ECO:0000256" key="2">
    <source>
        <dbReference type="ARBA" id="ARBA00047591"/>
    </source>
</evidence>
<gene>
    <name evidence="5" type="ORF">B0H63DRAFT_471070</name>
</gene>
<protein>
    <recommendedName>
        <fullName evidence="4">Fungal lipase-type domain-containing protein</fullName>
    </recommendedName>
</protein>
<dbReference type="Proteomes" id="UP001285441">
    <property type="component" value="Unassembled WGS sequence"/>
</dbReference>
<dbReference type="SUPFAM" id="SSF53474">
    <property type="entry name" value="alpha/beta-Hydrolases"/>
    <property type="match status" value="1"/>
</dbReference>
<organism evidence="5 6">
    <name type="scientific">Podospora didyma</name>
    <dbReference type="NCBI Taxonomy" id="330526"/>
    <lineage>
        <taxon>Eukaryota</taxon>
        <taxon>Fungi</taxon>
        <taxon>Dikarya</taxon>
        <taxon>Ascomycota</taxon>
        <taxon>Pezizomycotina</taxon>
        <taxon>Sordariomycetes</taxon>
        <taxon>Sordariomycetidae</taxon>
        <taxon>Sordariales</taxon>
        <taxon>Podosporaceae</taxon>
        <taxon>Podospora</taxon>
    </lineage>
</organism>
<proteinExistence type="inferred from homology"/>
<comment type="catalytic activity">
    <reaction evidence="2">
        <text>a diacylglycerol + H2O = a monoacylglycerol + a fatty acid + H(+)</text>
        <dbReference type="Rhea" id="RHEA:32731"/>
        <dbReference type="ChEBI" id="CHEBI:15377"/>
        <dbReference type="ChEBI" id="CHEBI:15378"/>
        <dbReference type="ChEBI" id="CHEBI:17408"/>
        <dbReference type="ChEBI" id="CHEBI:18035"/>
        <dbReference type="ChEBI" id="CHEBI:28868"/>
    </reaction>
</comment>
<sequence>MWTPKAFKTRAAKASMHSAVTLVNSATTLTPNSQVASAANSQASSAAVAELTAGLGFVFDQLGGEDEPGDLVQLHLERLAAEAAKYRCSRVADGTGEDWTCSHAMSQLLQAACRCSSLVYEPSQQPSLWGLQLAPVLHRTPSMMGTVKAASMWKIDHVRIPGWSGKTLMVSIRGTATKADHMVNMNGESKDASSVFKLEGVTTSVNAHAGFLACAKTLIPTLTRDIVDQIAVDGAISNIVFTGHSAGGAVASLVFLNFVCHSPAQLSSVKYSLVTFGAAPATSQSLTELCRKQPNVGLLMAFVNEYDMISRSDKAYLRSIVDLYRSKYGLPPVASPLLDHQKLAETGGSLSHIGTTGPSISSIAVHAGLKAGGVWPLPPPVFHLLGDIIVLRICFDSPEMKEDSDDAVSPEPLLKTDKVSPDEFCKLLFCDISVHRRTAYLERLNMLVGEIRLREFGSVGGDTANSITEDFAEEVLVELGVTRTAP</sequence>
<evidence type="ECO:0000259" key="4">
    <source>
        <dbReference type="Pfam" id="PF01764"/>
    </source>
</evidence>
<keyword evidence="6" id="KW-1185">Reference proteome</keyword>
<dbReference type="PANTHER" id="PTHR45856">
    <property type="entry name" value="ALPHA/BETA-HYDROLASES SUPERFAMILY PROTEIN"/>
    <property type="match status" value="1"/>
</dbReference>
<evidence type="ECO:0000256" key="1">
    <source>
        <dbReference type="ARBA" id="ARBA00043996"/>
    </source>
</evidence>
<comment type="similarity">
    <text evidence="1">Belongs to the AB hydrolase superfamily. Lipase family. Class 3 subfamily.</text>
</comment>
<dbReference type="AlphaFoldDB" id="A0AAE0U1T7"/>
<reference evidence="5" key="2">
    <citation type="submission" date="2023-06" db="EMBL/GenBank/DDBJ databases">
        <authorList>
            <consortium name="Lawrence Berkeley National Laboratory"/>
            <person name="Haridas S."/>
            <person name="Hensen N."/>
            <person name="Bonometti L."/>
            <person name="Westerberg I."/>
            <person name="Brannstrom I.O."/>
            <person name="Guillou S."/>
            <person name="Cros-Aarteil S."/>
            <person name="Calhoun S."/>
            <person name="Kuo A."/>
            <person name="Mondo S."/>
            <person name="Pangilinan J."/>
            <person name="Riley R."/>
            <person name="LaButti K."/>
            <person name="Andreopoulos B."/>
            <person name="Lipzen A."/>
            <person name="Chen C."/>
            <person name="Yanf M."/>
            <person name="Daum C."/>
            <person name="Ng V."/>
            <person name="Clum A."/>
            <person name="Steindorff A."/>
            <person name="Ohm R."/>
            <person name="Martin F."/>
            <person name="Silar P."/>
            <person name="Natvig D."/>
            <person name="Lalanne C."/>
            <person name="Gautier V."/>
            <person name="Ament-velasquez S.L."/>
            <person name="Kruys A."/>
            <person name="Hutchinson M.I."/>
            <person name="Powell A.J."/>
            <person name="Barry K."/>
            <person name="Miller A.N."/>
            <person name="Grigoriev I.V."/>
            <person name="Debuchy R."/>
            <person name="Gladieux P."/>
            <person name="Thoren M.H."/>
            <person name="Johannesson H."/>
        </authorList>
    </citation>
    <scope>NUCLEOTIDE SEQUENCE</scope>
    <source>
        <strain evidence="5">CBS 232.78</strain>
    </source>
</reference>
<name>A0AAE0U1T7_9PEZI</name>
<dbReference type="InterPro" id="IPR002921">
    <property type="entry name" value="Fungal_lipase-type"/>
</dbReference>
<dbReference type="InterPro" id="IPR051218">
    <property type="entry name" value="Sec_MonoDiacylglyc_Lipase"/>
</dbReference>
<dbReference type="InterPro" id="IPR029058">
    <property type="entry name" value="AB_hydrolase_fold"/>
</dbReference>
<dbReference type="PANTHER" id="PTHR45856:SF24">
    <property type="entry name" value="FUNGAL LIPASE-LIKE DOMAIN-CONTAINING PROTEIN"/>
    <property type="match status" value="1"/>
</dbReference>
<reference evidence="5" key="1">
    <citation type="journal article" date="2023" name="Mol. Phylogenet. Evol.">
        <title>Genome-scale phylogeny and comparative genomics of the fungal order Sordariales.</title>
        <authorList>
            <person name="Hensen N."/>
            <person name="Bonometti L."/>
            <person name="Westerberg I."/>
            <person name="Brannstrom I.O."/>
            <person name="Guillou S."/>
            <person name="Cros-Aarteil S."/>
            <person name="Calhoun S."/>
            <person name="Haridas S."/>
            <person name="Kuo A."/>
            <person name="Mondo S."/>
            <person name="Pangilinan J."/>
            <person name="Riley R."/>
            <person name="LaButti K."/>
            <person name="Andreopoulos B."/>
            <person name="Lipzen A."/>
            <person name="Chen C."/>
            <person name="Yan M."/>
            <person name="Daum C."/>
            <person name="Ng V."/>
            <person name="Clum A."/>
            <person name="Steindorff A."/>
            <person name="Ohm R.A."/>
            <person name="Martin F."/>
            <person name="Silar P."/>
            <person name="Natvig D.O."/>
            <person name="Lalanne C."/>
            <person name="Gautier V."/>
            <person name="Ament-Velasquez S.L."/>
            <person name="Kruys A."/>
            <person name="Hutchinson M.I."/>
            <person name="Powell A.J."/>
            <person name="Barry K."/>
            <person name="Miller A.N."/>
            <person name="Grigoriev I.V."/>
            <person name="Debuchy R."/>
            <person name="Gladieux P."/>
            <person name="Hiltunen Thoren M."/>
            <person name="Johannesson H."/>
        </authorList>
    </citation>
    <scope>NUCLEOTIDE SEQUENCE</scope>
    <source>
        <strain evidence="5">CBS 232.78</strain>
    </source>
</reference>
<evidence type="ECO:0000313" key="6">
    <source>
        <dbReference type="Proteomes" id="UP001285441"/>
    </source>
</evidence>
<evidence type="ECO:0000313" key="5">
    <source>
        <dbReference type="EMBL" id="KAK3387878.1"/>
    </source>
</evidence>
<dbReference type="Gene3D" id="3.40.50.1820">
    <property type="entry name" value="alpha/beta hydrolase"/>
    <property type="match status" value="1"/>
</dbReference>
<comment type="catalytic activity">
    <reaction evidence="3">
        <text>a monoacylglycerol + H2O = glycerol + a fatty acid + H(+)</text>
        <dbReference type="Rhea" id="RHEA:15245"/>
        <dbReference type="ChEBI" id="CHEBI:15377"/>
        <dbReference type="ChEBI" id="CHEBI:15378"/>
        <dbReference type="ChEBI" id="CHEBI:17408"/>
        <dbReference type="ChEBI" id="CHEBI:17754"/>
        <dbReference type="ChEBI" id="CHEBI:28868"/>
    </reaction>
</comment>